<evidence type="ECO:0000313" key="2">
    <source>
        <dbReference type="EMBL" id="NMU93420.1"/>
    </source>
</evidence>
<dbReference type="EMBL" id="JABBZE010000640">
    <property type="protein sequence ID" value="NMU93420.1"/>
    <property type="molecule type" value="Genomic_DNA"/>
</dbReference>
<comment type="caution">
    <text evidence="2">The sequence shown here is derived from an EMBL/GenBank/DDBJ whole genome shotgun (WGS) entry which is preliminary data.</text>
</comment>
<name>A0A848NRB2_9BURK</name>
<feature type="compositionally biased region" description="Basic and acidic residues" evidence="1">
    <location>
        <begin position="46"/>
        <end position="67"/>
    </location>
</feature>
<organism evidence="2 3">
    <name type="scientific">Achromobacter ruhlandii</name>
    <dbReference type="NCBI Taxonomy" id="72557"/>
    <lineage>
        <taxon>Bacteria</taxon>
        <taxon>Pseudomonadati</taxon>
        <taxon>Pseudomonadota</taxon>
        <taxon>Betaproteobacteria</taxon>
        <taxon>Burkholderiales</taxon>
        <taxon>Alcaligenaceae</taxon>
        <taxon>Achromobacter</taxon>
    </lineage>
</organism>
<feature type="region of interest" description="Disordered" evidence="1">
    <location>
        <begin position="42"/>
        <end position="81"/>
    </location>
</feature>
<dbReference type="AlphaFoldDB" id="A0A848NRB2"/>
<dbReference type="Proteomes" id="UP000542405">
    <property type="component" value="Unassembled WGS sequence"/>
</dbReference>
<sequence length="81" mass="8894">MHTIVSRGRLRQRWLPCLALFVSSIAFLPPLVAQSLPVEAATRASEIQRRQEQELDAQRARAAERPDVLSAPPAVPGEGPL</sequence>
<accession>A0A848NRB2</accession>
<evidence type="ECO:0000256" key="1">
    <source>
        <dbReference type="SAM" id="MobiDB-lite"/>
    </source>
</evidence>
<proteinExistence type="predicted"/>
<gene>
    <name evidence="2" type="ORF">HGQ98_28805</name>
</gene>
<evidence type="ECO:0000313" key="3">
    <source>
        <dbReference type="Proteomes" id="UP000542405"/>
    </source>
</evidence>
<protein>
    <submittedName>
        <fullName evidence="2">ShlB/FhaC/HecB family hemolysin secretion/activation protein</fullName>
    </submittedName>
</protein>
<reference evidence="2 3" key="1">
    <citation type="submission" date="2020-04" db="EMBL/GenBank/DDBJ databases">
        <title>Achromobacter ruhlandii genome sequencing and assembly.</title>
        <authorList>
            <person name="Martins R.C.R."/>
            <person name="Perdigao-Neto L.V."/>
            <person name="Levin A.S.S."/>
            <person name="Costa S.F."/>
        </authorList>
    </citation>
    <scope>NUCLEOTIDE SEQUENCE [LARGE SCALE GENOMIC DNA]</scope>
    <source>
        <strain evidence="2 3">9035ralo</strain>
    </source>
</reference>
<feature type="non-terminal residue" evidence="2">
    <location>
        <position position="81"/>
    </location>
</feature>